<name>A0ABR7T778_HELCL</name>
<gene>
    <name evidence="1" type="ORF">H1S01_19425</name>
</gene>
<sequence>MKFEGSNDRSVFARCDCGAFHRFDKNEVTIVDTNIYINDTYECQKCKYKHTSIDGYLSEEGNKAQELITSHIEAVKRMKAAAEEEIEREKHTVKCKKCGSSQVSVGDKGFGLGKAAIGGILLGPVGLLGGLVGSKKTVIICLKCGHRWEVGK</sequence>
<evidence type="ECO:0000313" key="2">
    <source>
        <dbReference type="Proteomes" id="UP000617402"/>
    </source>
</evidence>
<comment type="caution">
    <text evidence="1">The sequence shown here is derived from an EMBL/GenBank/DDBJ whole genome shotgun (WGS) entry which is preliminary data.</text>
</comment>
<keyword evidence="2" id="KW-1185">Reference proteome</keyword>
<accession>A0ABR7T778</accession>
<organism evidence="1 2">
    <name type="scientific">Heliobacterium chlorum</name>
    <dbReference type="NCBI Taxonomy" id="2698"/>
    <lineage>
        <taxon>Bacteria</taxon>
        <taxon>Bacillati</taxon>
        <taxon>Bacillota</taxon>
        <taxon>Clostridia</taxon>
        <taxon>Eubacteriales</taxon>
        <taxon>Heliobacteriaceae</taxon>
        <taxon>Heliobacterium</taxon>
    </lineage>
</organism>
<protein>
    <submittedName>
        <fullName evidence="1">Uncharacterized protein</fullName>
    </submittedName>
</protein>
<proteinExistence type="predicted"/>
<evidence type="ECO:0000313" key="1">
    <source>
        <dbReference type="EMBL" id="MBC9786619.1"/>
    </source>
</evidence>
<dbReference type="EMBL" id="JACVHF010000054">
    <property type="protein sequence ID" value="MBC9786619.1"/>
    <property type="molecule type" value="Genomic_DNA"/>
</dbReference>
<dbReference type="Proteomes" id="UP000617402">
    <property type="component" value="Unassembled WGS sequence"/>
</dbReference>
<reference evidence="1 2" key="1">
    <citation type="submission" date="2020-07" db="EMBL/GenBank/DDBJ databases">
        <title>Draft whole-genome sequence of Heliobacterium chlorum DSM 3682, type strain.</title>
        <authorList>
            <person name="Kyndt J.A."/>
            <person name="Meyer T.E."/>
            <person name="Imhoff J.F."/>
        </authorList>
    </citation>
    <scope>NUCLEOTIDE SEQUENCE [LARGE SCALE GENOMIC DNA]</scope>
    <source>
        <strain evidence="1 2">DSM 3682</strain>
    </source>
</reference>
<dbReference type="RefSeq" id="WP_188042037.1">
    <property type="nucleotide sequence ID" value="NZ_JACVHF010000054.1"/>
</dbReference>